<dbReference type="AlphaFoldDB" id="A0A8J2YEA4"/>
<accession>A0A8J2YEA4</accession>
<protein>
    <recommendedName>
        <fullName evidence="3">2-haloacid dehalogenase</fullName>
    </recommendedName>
</protein>
<organism evidence="1 2">
    <name type="scientific">Marinithermofilum abyssi</name>
    <dbReference type="NCBI Taxonomy" id="1571185"/>
    <lineage>
        <taxon>Bacteria</taxon>
        <taxon>Bacillati</taxon>
        <taxon>Bacillota</taxon>
        <taxon>Bacilli</taxon>
        <taxon>Bacillales</taxon>
        <taxon>Thermoactinomycetaceae</taxon>
        <taxon>Marinithermofilum</taxon>
    </lineage>
</organism>
<name>A0A8J2YEA4_9BACL</name>
<evidence type="ECO:0008006" key="3">
    <source>
        <dbReference type="Google" id="ProtNLM"/>
    </source>
</evidence>
<proteinExistence type="predicted"/>
<dbReference type="InterPro" id="IPR023198">
    <property type="entry name" value="PGP-like_dom2"/>
</dbReference>
<dbReference type="Gene3D" id="3.40.50.1000">
    <property type="entry name" value="HAD superfamily/HAD-like"/>
    <property type="match status" value="1"/>
</dbReference>
<comment type="caution">
    <text evidence="1">The sequence shown here is derived from an EMBL/GenBank/DDBJ whole genome shotgun (WGS) entry which is preliminary data.</text>
</comment>
<dbReference type="Proteomes" id="UP000625210">
    <property type="component" value="Unassembled WGS sequence"/>
</dbReference>
<keyword evidence="2" id="KW-1185">Reference proteome</keyword>
<evidence type="ECO:0000313" key="1">
    <source>
        <dbReference type="EMBL" id="GGE27895.1"/>
    </source>
</evidence>
<reference evidence="1" key="1">
    <citation type="journal article" date="2014" name="Int. J. Syst. Evol. Microbiol.">
        <title>Complete genome sequence of Corynebacterium casei LMG S-19264T (=DSM 44701T), isolated from a smear-ripened cheese.</title>
        <authorList>
            <consortium name="US DOE Joint Genome Institute (JGI-PGF)"/>
            <person name="Walter F."/>
            <person name="Albersmeier A."/>
            <person name="Kalinowski J."/>
            <person name="Ruckert C."/>
        </authorList>
    </citation>
    <scope>NUCLEOTIDE SEQUENCE</scope>
    <source>
        <strain evidence="1">CGMCC 1.15179</strain>
    </source>
</reference>
<dbReference type="InterPro" id="IPR023214">
    <property type="entry name" value="HAD_sf"/>
</dbReference>
<evidence type="ECO:0000313" key="2">
    <source>
        <dbReference type="Proteomes" id="UP000625210"/>
    </source>
</evidence>
<reference evidence="1" key="2">
    <citation type="submission" date="2020-09" db="EMBL/GenBank/DDBJ databases">
        <authorList>
            <person name="Sun Q."/>
            <person name="Zhou Y."/>
        </authorList>
    </citation>
    <scope>NUCLEOTIDE SEQUENCE</scope>
    <source>
        <strain evidence="1">CGMCC 1.15179</strain>
    </source>
</reference>
<dbReference type="EMBL" id="BMHQ01000015">
    <property type="protein sequence ID" value="GGE27895.1"/>
    <property type="molecule type" value="Genomic_DNA"/>
</dbReference>
<dbReference type="Gene3D" id="1.10.150.240">
    <property type="entry name" value="Putative phosphatase, domain 2"/>
    <property type="match status" value="1"/>
</dbReference>
<sequence length="39" mass="4479">MKTVKVVFDAYGTLFDVHSITQKCNEFNIKYGFSLIFSS</sequence>
<gene>
    <name evidence="1" type="ORF">GCM10011571_32580</name>
</gene>